<accession>A0A1E8PPL4</accession>
<evidence type="ECO:0000313" key="4">
    <source>
        <dbReference type="EMBL" id="OFJ47569.1"/>
    </source>
</evidence>
<feature type="coiled-coil region" evidence="1">
    <location>
        <begin position="128"/>
        <end position="155"/>
    </location>
</feature>
<feature type="compositionally biased region" description="Low complexity" evidence="2">
    <location>
        <begin position="303"/>
        <end position="318"/>
    </location>
</feature>
<keyword evidence="1" id="KW-0175">Coiled coil</keyword>
<name>A0A1E8PPL4_9BURK</name>
<evidence type="ECO:0000259" key="3">
    <source>
        <dbReference type="Pfam" id="PF11740"/>
    </source>
</evidence>
<evidence type="ECO:0000256" key="1">
    <source>
        <dbReference type="SAM" id="Coils"/>
    </source>
</evidence>
<dbReference type="Proteomes" id="UP000092634">
    <property type="component" value="Unassembled WGS sequence"/>
</dbReference>
<dbReference type="EMBL" id="MAQB02000004">
    <property type="protein sequence ID" value="OFJ47569.1"/>
    <property type="molecule type" value="Genomic_DNA"/>
</dbReference>
<reference evidence="4 5" key="1">
    <citation type="submission" date="2016-10" db="EMBL/GenBank/DDBJ databases">
        <title>Updated version of Genome Assembly of Janthinobacterium lividum ERGS5:01.</title>
        <authorList>
            <person name="Kumar R."/>
            <person name="Acharya V."/>
            <person name="Singh D."/>
        </authorList>
    </citation>
    <scope>NUCLEOTIDE SEQUENCE [LARGE SCALE GENOMIC DNA]</scope>
    <source>
        <strain evidence="4 5">ERGS5:01</strain>
    </source>
</reference>
<gene>
    <name evidence="4" type="ORF">BA896_023175</name>
</gene>
<proteinExistence type="predicted"/>
<sequence>MQPAANTKVTFEAVAAAAEALSVAGKRASVRNVMDALGGGSPNAVLPHLQAWKAGRPGVRVADVALDGRIITILGEQITSAVADATKAAEARAGDLEADLEAVADAGRLAETRAAELADELARCQGDQQQQAGRLDALTAELERLKLDAAAAVAEARTEAAREREAGEHVRQALVRAELRLEAVPGMEAALADLRGLLDVERMARVDAEKAAAVASAKLDGMTDRATRTEARIEQIEKQAAGVARELVSANAAVQAGQARLESAARELDDAKKTAADARSAAKKAGEEAAELRGQVQQSKVDALPASASPEPKPAKAPTKPKAK</sequence>
<feature type="domain" description="KfrA N-terminal DNA-binding" evidence="3">
    <location>
        <begin position="10"/>
        <end position="121"/>
    </location>
</feature>
<dbReference type="InterPro" id="IPR021104">
    <property type="entry name" value="KfrA_DNA-bd_N"/>
</dbReference>
<dbReference type="Pfam" id="PF11740">
    <property type="entry name" value="KfrA_N"/>
    <property type="match status" value="1"/>
</dbReference>
<organism evidence="4 5">
    <name type="scientific">Janthinobacterium lividum</name>
    <dbReference type="NCBI Taxonomy" id="29581"/>
    <lineage>
        <taxon>Bacteria</taxon>
        <taxon>Pseudomonadati</taxon>
        <taxon>Pseudomonadota</taxon>
        <taxon>Betaproteobacteria</taxon>
        <taxon>Burkholderiales</taxon>
        <taxon>Oxalobacteraceae</taxon>
        <taxon>Janthinobacterium</taxon>
    </lineage>
</organism>
<evidence type="ECO:0000256" key="2">
    <source>
        <dbReference type="SAM" id="MobiDB-lite"/>
    </source>
</evidence>
<evidence type="ECO:0000313" key="5">
    <source>
        <dbReference type="Proteomes" id="UP000092634"/>
    </source>
</evidence>
<feature type="region of interest" description="Disordered" evidence="2">
    <location>
        <begin position="272"/>
        <end position="324"/>
    </location>
</feature>
<dbReference type="AlphaFoldDB" id="A0A1E8PPL4"/>
<comment type="caution">
    <text evidence="4">The sequence shown here is derived from an EMBL/GenBank/DDBJ whole genome shotgun (WGS) entry which is preliminary data.</text>
</comment>
<protein>
    <recommendedName>
        <fullName evidence="3">KfrA N-terminal DNA-binding domain-containing protein</fullName>
    </recommendedName>
</protein>